<keyword evidence="5" id="KW-1185">Reference proteome</keyword>
<dbReference type="InterPro" id="IPR045229">
    <property type="entry name" value="TPP_enz"/>
</dbReference>
<evidence type="ECO:0000256" key="1">
    <source>
        <dbReference type="ARBA" id="ARBA00001964"/>
    </source>
</evidence>
<dbReference type="Gene3D" id="3.40.50.970">
    <property type="match status" value="1"/>
</dbReference>
<feature type="domain" description="Thiamine pyrophosphate enzyme N-terminal TPP-binding" evidence="3">
    <location>
        <begin position="9"/>
        <end position="121"/>
    </location>
</feature>
<gene>
    <name evidence="4" type="ORF">ACFQZ8_29910</name>
</gene>
<dbReference type="EMBL" id="JBHTHM010002534">
    <property type="protein sequence ID" value="MFD0788147.1"/>
    <property type="molecule type" value="Genomic_DNA"/>
</dbReference>
<comment type="caution">
    <text evidence="4">The sequence shown here is derived from an EMBL/GenBank/DDBJ whole genome shotgun (WGS) entry which is preliminary data.</text>
</comment>
<evidence type="ECO:0000313" key="4">
    <source>
        <dbReference type="EMBL" id="MFD0788147.1"/>
    </source>
</evidence>
<evidence type="ECO:0000313" key="5">
    <source>
        <dbReference type="Proteomes" id="UP001597053"/>
    </source>
</evidence>
<comment type="cofactor">
    <cofactor evidence="1">
        <name>thiamine diphosphate</name>
        <dbReference type="ChEBI" id="CHEBI:58937"/>
    </cofactor>
</comment>
<evidence type="ECO:0000256" key="2">
    <source>
        <dbReference type="ARBA" id="ARBA00007812"/>
    </source>
</evidence>
<dbReference type="CDD" id="cd07035">
    <property type="entry name" value="TPP_PYR_POX_like"/>
    <property type="match status" value="1"/>
</dbReference>
<feature type="non-terminal residue" evidence="4">
    <location>
        <position position="187"/>
    </location>
</feature>
<dbReference type="Proteomes" id="UP001597053">
    <property type="component" value="Unassembled WGS sequence"/>
</dbReference>
<dbReference type="Pfam" id="PF02776">
    <property type="entry name" value="TPP_enzyme_N"/>
    <property type="match status" value="1"/>
</dbReference>
<name>A0ABW3AB71_9ACTN</name>
<comment type="similarity">
    <text evidence="2">Belongs to the TPP enzyme family.</text>
</comment>
<dbReference type="InterPro" id="IPR012001">
    <property type="entry name" value="Thiamin_PyroP_enz_TPP-bd_dom"/>
</dbReference>
<accession>A0ABW3AB71</accession>
<reference evidence="5" key="1">
    <citation type="journal article" date="2019" name="Int. J. Syst. Evol. Microbiol.">
        <title>The Global Catalogue of Microorganisms (GCM) 10K type strain sequencing project: providing services to taxonomists for standard genome sequencing and annotation.</title>
        <authorList>
            <consortium name="The Broad Institute Genomics Platform"/>
            <consortium name="The Broad Institute Genome Sequencing Center for Infectious Disease"/>
            <person name="Wu L."/>
            <person name="Ma J."/>
        </authorList>
    </citation>
    <scope>NUCLEOTIDE SEQUENCE [LARGE SCALE GENOMIC DNA]</scope>
    <source>
        <strain evidence="5">JCM 32148</strain>
    </source>
</reference>
<organism evidence="4 5">
    <name type="scientific">Micromonospora azadirachtae</name>
    <dbReference type="NCBI Taxonomy" id="1970735"/>
    <lineage>
        <taxon>Bacteria</taxon>
        <taxon>Bacillati</taxon>
        <taxon>Actinomycetota</taxon>
        <taxon>Actinomycetes</taxon>
        <taxon>Micromonosporales</taxon>
        <taxon>Micromonosporaceae</taxon>
        <taxon>Micromonospora</taxon>
    </lineage>
</organism>
<sequence>MTEQIEGHGGELALAALRAHGVREMFTLSGGHVFPLYDAAHKTGFPIYDVRHEQSAVFAAEAVAKLQRRPGLAVLTAGPGVTNGISGLTSAFFNASPVLVLGGRAPAFRWGSGSLQEMDHLPLVAPVTKHAETVFDTSDIPRAVSAALTAARTPHRGPVFLDFPLETVFSVADAELPAPPGIAPVEP</sequence>
<dbReference type="SUPFAM" id="SSF52518">
    <property type="entry name" value="Thiamin diphosphate-binding fold (THDP-binding)"/>
    <property type="match status" value="1"/>
</dbReference>
<proteinExistence type="inferred from homology"/>
<evidence type="ECO:0000259" key="3">
    <source>
        <dbReference type="Pfam" id="PF02776"/>
    </source>
</evidence>
<dbReference type="InterPro" id="IPR029061">
    <property type="entry name" value="THDP-binding"/>
</dbReference>
<protein>
    <submittedName>
        <fullName evidence="4">Thiamine pyrophosphate-binding protein</fullName>
    </submittedName>
</protein>
<dbReference type="PANTHER" id="PTHR18968">
    <property type="entry name" value="THIAMINE PYROPHOSPHATE ENZYMES"/>
    <property type="match status" value="1"/>
</dbReference>
<dbReference type="PANTHER" id="PTHR18968:SF166">
    <property type="entry name" value="2-HYDROXYACYL-COA LYASE 2"/>
    <property type="match status" value="1"/>
</dbReference>